<evidence type="ECO:0008006" key="4">
    <source>
        <dbReference type="Google" id="ProtNLM"/>
    </source>
</evidence>
<dbReference type="AlphaFoldDB" id="A0A511D4X4"/>
<protein>
    <recommendedName>
        <fullName evidence="4">Heparin-binding hemagglutinin</fullName>
    </recommendedName>
</protein>
<proteinExistence type="predicted"/>
<evidence type="ECO:0000256" key="1">
    <source>
        <dbReference type="SAM" id="MobiDB-lite"/>
    </source>
</evidence>
<comment type="caution">
    <text evidence="2">The sequence shown here is derived from an EMBL/GenBank/DDBJ whole genome shotgun (WGS) entry which is preliminary data.</text>
</comment>
<evidence type="ECO:0000313" key="3">
    <source>
        <dbReference type="Proteomes" id="UP000321328"/>
    </source>
</evidence>
<dbReference type="STRING" id="1123024.GCA_000423625_03273"/>
<accession>A0A511D4X4</accession>
<keyword evidence="3" id="KW-1185">Reference proteome</keyword>
<name>A0A511D4X4_9PSEU</name>
<dbReference type="SUPFAM" id="SSF47162">
    <property type="entry name" value="Apolipoprotein"/>
    <property type="match status" value="1"/>
</dbReference>
<reference evidence="2 3" key="1">
    <citation type="submission" date="2019-07" db="EMBL/GenBank/DDBJ databases">
        <title>Whole genome shotgun sequence of Pseudonocardia asaccharolytica NBRC 16224.</title>
        <authorList>
            <person name="Hosoyama A."/>
            <person name="Uohara A."/>
            <person name="Ohji S."/>
            <person name="Ichikawa N."/>
        </authorList>
    </citation>
    <scope>NUCLEOTIDE SEQUENCE [LARGE SCALE GENOMIC DNA]</scope>
    <source>
        <strain evidence="2 3">NBRC 16224</strain>
    </source>
</reference>
<organism evidence="2 3">
    <name type="scientific">Pseudonocardia asaccharolytica DSM 44247 = NBRC 16224</name>
    <dbReference type="NCBI Taxonomy" id="1123024"/>
    <lineage>
        <taxon>Bacteria</taxon>
        <taxon>Bacillati</taxon>
        <taxon>Actinomycetota</taxon>
        <taxon>Actinomycetes</taxon>
        <taxon>Pseudonocardiales</taxon>
        <taxon>Pseudonocardiaceae</taxon>
        <taxon>Pseudonocardia</taxon>
    </lineage>
</organism>
<sequence>MIIMAVSLPTAADVRKLREQAAKNAADRAEAARAPLMAVLGAGEHAVNTVTKVIADARARAEAAQKRFADLPTEVEDLRTKLASEEIRKTVEEWRTQATKYYEDLAKRGEVTWAEIRKQPRIQQALNALESYTEKLDAQVDEFVDEAHDAAEKAVAHDAAEKAVAEVAEKTPAKPAEPAKAAEETPAGRAAGRTAPKTATRSSTARRPRSEDTASS</sequence>
<dbReference type="EMBL" id="BJVI01000014">
    <property type="protein sequence ID" value="GEL17978.1"/>
    <property type="molecule type" value="Genomic_DNA"/>
</dbReference>
<dbReference type="Proteomes" id="UP000321328">
    <property type="component" value="Unassembled WGS sequence"/>
</dbReference>
<gene>
    <name evidence="2" type="ORF">PA7_18150</name>
</gene>
<evidence type="ECO:0000313" key="2">
    <source>
        <dbReference type="EMBL" id="GEL17978.1"/>
    </source>
</evidence>
<feature type="compositionally biased region" description="Low complexity" evidence="1">
    <location>
        <begin position="173"/>
        <end position="205"/>
    </location>
</feature>
<feature type="region of interest" description="Disordered" evidence="1">
    <location>
        <begin position="164"/>
        <end position="216"/>
    </location>
</feature>